<feature type="transmembrane region" description="Helical" evidence="1">
    <location>
        <begin position="145"/>
        <end position="164"/>
    </location>
</feature>
<gene>
    <name evidence="3" type="ORF">F9L08_14755</name>
</gene>
<dbReference type="Proteomes" id="UP000481643">
    <property type="component" value="Unassembled WGS sequence"/>
</dbReference>
<dbReference type="GO" id="GO:0005524">
    <property type="term" value="F:ATP binding"/>
    <property type="evidence" value="ECO:0007669"/>
    <property type="project" value="UniProtKB-KW"/>
</dbReference>
<dbReference type="InterPro" id="IPR027417">
    <property type="entry name" value="P-loop_NTPase"/>
</dbReference>
<dbReference type="EMBL" id="WBVX01000014">
    <property type="protein sequence ID" value="KAB2684271.1"/>
    <property type="molecule type" value="Genomic_DNA"/>
</dbReference>
<keyword evidence="3" id="KW-0067">ATP-binding</keyword>
<accession>A0A6L3YMQ7</accession>
<name>A0A6L3YMQ7_9HYPH</name>
<evidence type="ECO:0000313" key="4">
    <source>
        <dbReference type="Proteomes" id="UP000481643"/>
    </source>
</evidence>
<keyword evidence="1" id="KW-0812">Transmembrane</keyword>
<proteinExistence type="predicted"/>
<dbReference type="RefSeq" id="WP_151652162.1">
    <property type="nucleotide sequence ID" value="NZ_WBVX01000014.1"/>
</dbReference>
<reference evidence="3 4" key="1">
    <citation type="submission" date="2019-09" db="EMBL/GenBank/DDBJ databases">
        <title>Taxonomic organization of the family Brucellaceae based on a phylogenomic approach.</title>
        <authorList>
            <person name="Leclercq S."/>
            <person name="Cloeckaert A."/>
            <person name="Zygmunt M.S."/>
        </authorList>
    </citation>
    <scope>NUCLEOTIDE SEQUENCE [LARGE SCALE GENOMIC DNA]</scope>
    <source>
        <strain evidence="3 4">WS1830</strain>
    </source>
</reference>
<keyword evidence="1" id="KW-1133">Transmembrane helix</keyword>
<evidence type="ECO:0000313" key="3">
    <source>
        <dbReference type="EMBL" id="KAB2684271.1"/>
    </source>
</evidence>
<evidence type="ECO:0000259" key="2">
    <source>
        <dbReference type="Pfam" id="PF20693"/>
    </source>
</evidence>
<organism evidence="3 4">
    <name type="scientific">Brucella tritici</name>
    <dbReference type="NCBI Taxonomy" id="94626"/>
    <lineage>
        <taxon>Bacteria</taxon>
        <taxon>Pseudomonadati</taxon>
        <taxon>Pseudomonadota</taxon>
        <taxon>Alphaproteobacteria</taxon>
        <taxon>Hyphomicrobiales</taxon>
        <taxon>Brucellaceae</taxon>
        <taxon>Brucella/Ochrobactrum group</taxon>
        <taxon>Brucella</taxon>
    </lineage>
</organism>
<protein>
    <submittedName>
        <fullName evidence="3">ATP-binding protein</fullName>
    </submittedName>
</protein>
<comment type="caution">
    <text evidence="3">The sequence shown here is derived from an EMBL/GenBank/DDBJ whole genome shotgun (WGS) entry which is preliminary data.</text>
</comment>
<keyword evidence="1" id="KW-0472">Membrane</keyword>
<evidence type="ECO:0000256" key="1">
    <source>
        <dbReference type="SAM" id="Phobius"/>
    </source>
</evidence>
<feature type="domain" description="YobI-like P-loop NTPase" evidence="2">
    <location>
        <begin position="44"/>
        <end position="404"/>
    </location>
</feature>
<dbReference type="SUPFAM" id="SSF52540">
    <property type="entry name" value="P-loop containing nucleoside triphosphate hydrolases"/>
    <property type="match status" value="1"/>
</dbReference>
<dbReference type="Pfam" id="PF20693">
    <property type="entry name" value="YobI-ATPase"/>
    <property type="match status" value="1"/>
</dbReference>
<keyword evidence="3" id="KW-0547">Nucleotide-binding</keyword>
<dbReference type="InterPro" id="IPR048428">
    <property type="entry name" value="YobI-NTPase"/>
</dbReference>
<dbReference type="AlphaFoldDB" id="A0A6L3YMQ7"/>
<sequence>MINSSIKKFQSIFARLRKAKTSVTPDARFIDLAPKELADGADIYLDALNAAIAKDDVLNIALTGPYGSGKSSVIKTFLARYKAPYLQLSLASFVPDGAKKDGGQQADGVTKQEIERSILQQILYGVDADKLPFSRFKRIKVPKRISIGTSLIITVGLICGWYLFNKQSEILAGTFFDPFNWFNYLSALAVGALAWKAIHSAYTNSLGLSLKSISLKDVQIAPAAADHESILNRHLDEILYFFQSTKYDLVVIEDLDRFETPDIFVSLREINGLINANEGIKRRVRFLYALRDDIFVNTDRTKFFEFIVPIVPVINHSNSIDKFLEHSQRIGLESLDIQFLREVSRYLSDLRLIQNIVNEYVIYDAKLTADEDGRLNANKLLAILIYKNVMPKDFAALHRQEGVLATVLRRHDEFVAKAEQKIRDEVAAIKMHISIGEEQQLRDEADLRKVYAMAVVERLPENAQQLFIQDDAVRLGQLTEDGVLEKLLQKKKVSVNTQSQGYYPNRVSLDLADLESYVDPTRSFEDRKAEIGNKSAKFRRQSEKRISELETRLSSLRTRRFNEVVRESTGLIDQVFAEVGENIDLLKYLILEGHIDDTYYQYTSLFHSGRMSPKDNSFLIKIRAYNNPPPDFPLDNVAEVVASMRPGDFGQAYMLNRSIVDYLFSDEAANAPRIAAAIGFISTNFQTCGDFFRTYYVRGIHVDRLIRTVLTKWQNFASAVIDESDGPSHVVRILAYASDEVLRSPKSKEALSQFLAANADRVLAEQVDFRLSLLRSLEVEIDEVEKLIEFPDALSFVAQEGLYRISIDNIASIVRHLSGEKQVEALEKRHLSTLNEVNDTALLQRLESDFTTYVSDVLLALPTNTEEDVSAILQVLAREDVEHDLRAKYLEKQAATIPNLKDIPAEFHRVALTGHHIQSTWENCVQFMNSEAYDADVLTAYIQTEKAVAALVQQMMPSGEPALVLQRFVLNNDRISDAIYRAYVRRMPINFRGFPDVGPSKKNILIEERKVTFTPANFKQLDDVALQVQFIAKNFDTYAAAKSEYAIDDEFRGKLLHASITDVQKLNVLADVDEAYVAGTSSVAEVVGPLLAKTPGGRVDYAAEFIKAIVLRSQDIQTKLTLLDRMHPALSVPEIRDVIRAMPLPYQDIATFGKAPKLEDNELNRQLAGWLKEREVISSFTETFLGGEIRINTFRKQPE</sequence>